<evidence type="ECO:0000313" key="3">
    <source>
        <dbReference type="Proteomes" id="UP000784294"/>
    </source>
</evidence>
<gene>
    <name evidence="2" type="ORF">PXEA_LOCUS16817</name>
</gene>
<name>A0A3S5A9E7_9PLAT</name>
<feature type="compositionally biased region" description="Basic and acidic residues" evidence="1">
    <location>
        <begin position="27"/>
        <end position="36"/>
    </location>
</feature>
<dbReference type="Proteomes" id="UP000784294">
    <property type="component" value="Unassembled WGS sequence"/>
</dbReference>
<keyword evidence="3" id="KW-1185">Reference proteome</keyword>
<organism evidence="2 3">
    <name type="scientific">Protopolystoma xenopodis</name>
    <dbReference type="NCBI Taxonomy" id="117903"/>
    <lineage>
        <taxon>Eukaryota</taxon>
        <taxon>Metazoa</taxon>
        <taxon>Spiralia</taxon>
        <taxon>Lophotrochozoa</taxon>
        <taxon>Platyhelminthes</taxon>
        <taxon>Monogenea</taxon>
        <taxon>Polyopisthocotylea</taxon>
        <taxon>Polystomatidea</taxon>
        <taxon>Polystomatidae</taxon>
        <taxon>Protopolystoma</taxon>
    </lineage>
</organism>
<feature type="region of interest" description="Disordered" evidence="1">
    <location>
        <begin position="1"/>
        <end position="69"/>
    </location>
</feature>
<comment type="caution">
    <text evidence="2">The sequence shown here is derived from an EMBL/GenBank/DDBJ whole genome shotgun (WGS) entry which is preliminary data.</text>
</comment>
<dbReference type="EMBL" id="CAAALY010061579">
    <property type="protein sequence ID" value="VEL23377.1"/>
    <property type="molecule type" value="Genomic_DNA"/>
</dbReference>
<feature type="compositionally biased region" description="Basic and acidic residues" evidence="1">
    <location>
        <begin position="7"/>
        <end position="17"/>
    </location>
</feature>
<accession>A0A3S5A9E7</accession>
<protein>
    <submittedName>
        <fullName evidence="2">Uncharacterized protein</fullName>
    </submittedName>
</protein>
<feature type="compositionally biased region" description="Basic and acidic residues" evidence="1">
    <location>
        <begin position="47"/>
        <end position="56"/>
    </location>
</feature>
<dbReference type="AlphaFoldDB" id="A0A3S5A9E7"/>
<evidence type="ECO:0000313" key="2">
    <source>
        <dbReference type="EMBL" id="VEL23377.1"/>
    </source>
</evidence>
<sequence>MVNCNGTKDDIKDYVDHNDDDDDDDDRVWVDGRNEDIVYNDNEYDEKENKDVGDHIDDNDDDGGDGNDA</sequence>
<reference evidence="2" key="1">
    <citation type="submission" date="2018-11" db="EMBL/GenBank/DDBJ databases">
        <authorList>
            <consortium name="Pathogen Informatics"/>
        </authorList>
    </citation>
    <scope>NUCLEOTIDE SEQUENCE</scope>
</reference>
<feature type="compositionally biased region" description="Acidic residues" evidence="1">
    <location>
        <begin position="57"/>
        <end position="69"/>
    </location>
</feature>
<proteinExistence type="predicted"/>
<evidence type="ECO:0000256" key="1">
    <source>
        <dbReference type="SAM" id="MobiDB-lite"/>
    </source>
</evidence>